<feature type="domain" description="Peptidase S9 prolyl oligopeptidase catalytic" evidence="3">
    <location>
        <begin position="377"/>
        <end position="458"/>
    </location>
</feature>
<evidence type="ECO:0000313" key="4">
    <source>
        <dbReference type="EMBL" id="CAK0843000.1"/>
    </source>
</evidence>
<sequence>MCMSCFVPLTSSSVGQPRRLFATSLAGVDPETVLWELDRAASDLQGDGGPAASPKLPSAVLSRSAVAVGRPTAWPAEEGSAQGELLVFGTEETDRLPSLAALPAGPAPAQPAAVLRQPLPQPPGCAELRIEKVVYTHRGQSVTALLCERAEPPLPPNAPLLVHVHGGPAIGVVCSQRMAADAWRYPYRHFLVAGFRVLQPLFRGTLGFGDAWAQANIGGQGSLDGDLGDVLAGLDFLNNHHERLRGTIEKSRTGIWGGSYGGYLTLRAMSEVPERFGAGVALYGFVHNRWMTYEGGDFTWEDEYLVPPPQEAAGACFEMELVEQEVPAAVLAAAAAAAAESASQGPRRSFTGRSRASSGDSGARARAASSDIWPLPKEMEASDNFNGLHRISSPLLLMHGEKDDICPLSQSQVAFHMLEKLGVPTGLVVYPGEGHGFDQPEHQQDRDRRMLAWFTEHLAPPGGPGSPPA</sequence>
<keyword evidence="5" id="KW-1185">Reference proteome</keyword>
<feature type="domain" description="Peptidase S9 prolyl oligopeptidase catalytic" evidence="3">
    <location>
        <begin position="192"/>
        <end position="300"/>
    </location>
</feature>
<protein>
    <recommendedName>
        <fullName evidence="3">Peptidase S9 prolyl oligopeptidase catalytic domain-containing protein</fullName>
    </recommendedName>
</protein>
<comment type="caution">
    <text evidence="4">The sequence shown here is derived from an EMBL/GenBank/DDBJ whole genome shotgun (WGS) entry which is preliminary data.</text>
</comment>
<proteinExistence type="predicted"/>
<organism evidence="4 5">
    <name type="scientific">Prorocentrum cordatum</name>
    <dbReference type="NCBI Taxonomy" id="2364126"/>
    <lineage>
        <taxon>Eukaryota</taxon>
        <taxon>Sar</taxon>
        <taxon>Alveolata</taxon>
        <taxon>Dinophyceae</taxon>
        <taxon>Prorocentrales</taxon>
        <taxon>Prorocentraceae</taxon>
        <taxon>Prorocentrum</taxon>
    </lineage>
</organism>
<dbReference type="EMBL" id="CAUYUJ010014541">
    <property type="protein sequence ID" value="CAK0843000.1"/>
    <property type="molecule type" value="Genomic_DNA"/>
</dbReference>
<feature type="region of interest" description="Disordered" evidence="2">
    <location>
        <begin position="342"/>
        <end position="371"/>
    </location>
</feature>
<evidence type="ECO:0000256" key="1">
    <source>
        <dbReference type="ARBA" id="ARBA00022801"/>
    </source>
</evidence>
<evidence type="ECO:0000259" key="3">
    <source>
        <dbReference type="Pfam" id="PF00326"/>
    </source>
</evidence>
<dbReference type="PANTHER" id="PTHR42776:SF27">
    <property type="entry name" value="DIPEPTIDYL PEPTIDASE FAMILY MEMBER 6"/>
    <property type="match status" value="1"/>
</dbReference>
<evidence type="ECO:0000313" key="5">
    <source>
        <dbReference type="Proteomes" id="UP001189429"/>
    </source>
</evidence>
<dbReference type="PANTHER" id="PTHR42776">
    <property type="entry name" value="SERINE PEPTIDASE S9 FAMILY MEMBER"/>
    <property type="match status" value="1"/>
</dbReference>
<name>A0ABN9TBE2_9DINO</name>
<reference evidence="4" key="1">
    <citation type="submission" date="2023-10" db="EMBL/GenBank/DDBJ databases">
        <authorList>
            <person name="Chen Y."/>
            <person name="Shah S."/>
            <person name="Dougan E. K."/>
            <person name="Thang M."/>
            <person name="Chan C."/>
        </authorList>
    </citation>
    <scope>NUCLEOTIDE SEQUENCE [LARGE SCALE GENOMIC DNA]</scope>
</reference>
<gene>
    <name evidence="4" type="ORF">PCOR1329_LOCUS37464</name>
</gene>
<dbReference type="Proteomes" id="UP001189429">
    <property type="component" value="Unassembled WGS sequence"/>
</dbReference>
<dbReference type="Gene3D" id="3.40.50.1820">
    <property type="entry name" value="alpha/beta hydrolase"/>
    <property type="match status" value="1"/>
</dbReference>
<keyword evidence="1" id="KW-0378">Hydrolase</keyword>
<accession>A0ABN9TBE2</accession>
<feature type="compositionally biased region" description="Low complexity" evidence="2">
    <location>
        <begin position="352"/>
        <end position="371"/>
    </location>
</feature>
<dbReference type="InterPro" id="IPR001375">
    <property type="entry name" value="Peptidase_S9_cat"/>
</dbReference>
<dbReference type="Pfam" id="PF00326">
    <property type="entry name" value="Peptidase_S9"/>
    <property type="match status" value="2"/>
</dbReference>
<dbReference type="InterPro" id="IPR029058">
    <property type="entry name" value="AB_hydrolase_fold"/>
</dbReference>
<dbReference type="SUPFAM" id="SSF53474">
    <property type="entry name" value="alpha/beta-Hydrolases"/>
    <property type="match status" value="1"/>
</dbReference>
<evidence type="ECO:0000256" key="2">
    <source>
        <dbReference type="SAM" id="MobiDB-lite"/>
    </source>
</evidence>